<proteinExistence type="predicted"/>
<gene>
    <name evidence="3" type="ORF">CONPUDRAFT_166318</name>
</gene>
<name>A0A5M3MKS0_CONPW</name>
<dbReference type="RefSeq" id="XP_007769960.1">
    <property type="nucleotide sequence ID" value="XM_007771770.1"/>
</dbReference>
<sequence>MSSFLNLFRSSSRTKSRKNQEEEKNKGNGQERAGPSVRDSQLEVRVETAVHSSSDERLRQANGPHSDSDPDRTSQPQSQSQRPATSLSRLEPGPSKDQGEGQEDEFVVVEPSTPIATSLHSADMPLRPLSPPPLDLEDMPRYPYTSWYQQTGSSQSSLESPSTPSNISWIPSPASGSGNAGASGGGGAGPANPNPSTSTTPKLKPSPSTLSLPVHFPPPPDHSPTVTLGAAGPSASGSVSGSGSGPAAAVASPSPLHHAHVFAPRPRITSSKSTSALGGYGEFAAQLSPIVEQDYLSPERRPVSLPPTSSGSKSTSPVALTSTASAAMSPSASVGASVGAGARASVATSAGGSARSPVSPVTVVVPSPSNAAMNPFPFPVAGVAVGMAGVQPLQVPMPREGERLRKESGASRFTALTAPAPSPVRSTKSTFLSRPLNRSHSLSSTRSLPLSTHTLGGASRMSSATPPVIPPIDLRPEFPGPLHTLRIPVASPVRAGEAVSSPSSTRRPRVETEAWPRVAGPATAGTGRESWPSSGKAESFATAYDGASPRSPWGRSEEENVVRGKGRERERVEGVVGAGVGVGMGGVLGVELGGDGGGGQVKDREDVSPSSSLGIDINETLRSFPKPPEPVHARIPWSNYPYIVPGPEFLEFEDTELGPSTSRLSVHDPFAHAPDAEVGSVHAVRREQSEQSARSGEEARRSAASASSSFIDRRFASSTLFASSRAETLVASSIASRRCLAHPPPKYSPNNSNSESTSAGWGWAQGGKGKGKGKTRAGTNSDVARILFWMGFVMPWCWLVGGWLVPAEPEDAYWGVQGGVLPRWARSRRRQQGREEKERKGRQQEKQPQPQDQAQSEGQTPEKPRSSTPSTHPYGGYGLFVAPSAIELGASSRTMLELKHDLYDEDRERRMPVNRWVKRCRWAVIIGMVVFVGILAVVVLVVAAETNKR</sequence>
<dbReference type="EMBL" id="JH711580">
    <property type="protein sequence ID" value="EIW79570.1"/>
    <property type="molecule type" value="Genomic_DNA"/>
</dbReference>
<evidence type="ECO:0000313" key="3">
    <source>
        <dbReference type="EMBL" id="EIW79570.1"/>
    </source>
</evidence>
<feature type="compositionally biased region" description="Low complexity" evidence="1">
    <location>
        <begin position="846"/>
        <end position="859"/>
    </location>
</feature>
<feature type="compositionally biased region" description="Low complexity" evidence="1">
    <location>
        <begin position="153"/>
        <end position="177"/>
    </location>
</feature>
<dbReference type="OrthoDB" id="3251367at2759"/>
<organism evidence="3 4">
    <name type="scientific">Coniophora puteana (strain RWD-64-598)</name>
    <name type="common">Brown rot fungus</name>
    <dbReference type="NCBI Taxonomy" id="741705"/>
    <lineage>
        <taxon>Eukaryota</taxon>
        <taxon>Fungi</taxon>
        <taxon>Dikarya</taxon>
        <taxon>Basidiomycota</taxon>
        <taxon>Agaricomycotina</taxon>
        <taxon>Agaricomycetes</taxon>
        <taxon>Agaricomycetidae</taxon>
        <taxon>Boletales</taxon>
        <taxon>Coniophorineae</taxon>
        <taxon>Coniophoraceae</taxon>
        <taxon>Coniophora</taxon>
    </lineage>
</organism>
<evidence type="ECO:0000313" key="4">
    <source>
        <dbReference type="Proteomes" id="UP000053558"/>
    </source>
</evidence>
<dbReference type="Proteomes" id="UP000053558">
    <property type="component" value="Unassembled WGS sequence"/>
</dbReference>
<feature type="compositionally biased region" description="Low complexity" evidence="1">
    <location>
        <begin position="73"/>
        <end position="86"/>
    </location>
</feature>
<feature type="compositionally biased region" description="Low complexity" evidence="1">
    <location>
        <begin position="190"/>
        <end position="214"/>
    </location>
</feature>
<feature type="compositionally biased region" description="Low complexity" evidence="1">
    <location>
        <begin position="438"/>
        <end position="455"/>
    </location>
</feature>
<dbReference type="AlphaFoldDB" id="A0A5M3MKS0"/>
<feature type="compositionally biased region" description="Basic and acidic residues" evidence="1">
    <location>
        <begin position="832"/>
        <end position="845"/>
    </location>
</feature>
<feature type="compositionally biased region" description="Low complexity" evidence="1">
    <location>
        <begin position="223"/>
        <end position="253"/>
    </location>
</feature>
<accession>A0A5M3MKS0</accession>
<reference evidence="4" key="1">
    <citation type="journal article" date="2012" name="Science">
        <title>The Paleozoic origin of enzymatic lignin decomposition reconstructed from 31 fungal genomes.</title>
        <authorList>
            <person name="Floudas D."/>
            <person name="Binder M."/>
            <person name="Riley R."/>
            <person name="Barry K."/>
            <person name="Blanchette R.A."/>
            <person name="Henrissat B."/>
            <person name="Martinez A.T."/>
            <person name="Otillar R."/>
            <person name="Spatafora J.W."/>
            <person name="Yadav J.S."/>
            <person name="Aerts A."/>
            <person name="Benoit I."/>
            <person name="Boyd A."/>
            <person name="Carlson A."/>
            <person name="Copeland A."/>
            <person name="Coutinho P.M."/>
            <person name="de Vries R.P."/>
            <person name="Ferreira P."/>
            <person name="Findley K."/>
            <person name="Foster B."/>
            <person name="Gaskell J."/>
            <person name="Glotzer D."/>
            <person name="Gorecki P."/>
            <person name="Heitman J."/>
            <person name="Hesse C."/>
            <person name="Hori C."/>
            <person name="Igarashi K."/>
            <person name="Jurgens J.A."/>
            <person name="Kallen N."/>
            <person name="Kersten P."/>
            <person name="Kohler A."/>
            <person name="Kuees U."/>
            <person name="Kumar T.K.A."/>
            <person name="Kuo A."/>
            <person name="LaButti K."/>
            <person name="Larrondo L.F."/>
            <person name="Lindquist E."/>
            <person name="Ling A."/>
            <person name="Lombard V."/>
            <person name="Lucas S."/>
            <person name="Lundell T."/>
            <person name="Martin R."/>
            <person name="McLaughlin D.J."/>
            <person name="Morgenstern I."/>
            <person name="Morin E."/>
            <person name="Murat C."/>
            <person name="Nagy L.G."/>
            <person name="Nolan M."/>
            <person name="Ohm R.A."/>
            <person name="Patyshakuliyeva A."/>
            <person name="Rokas A."/>
            <person name="Ruiz-Duenas F.J."/>
            <person name="Sabat G."/>
            <person name="Salamov A."/>
            <person name="Samejima M."/>
            <person name="Schmutz J."/>
            <person name="Slot J.C."/>
            <person name="St John F."/>
            <person name="Stenlid J."/>
            <person name="Sun H."/>
            <person name="Sun S."/>
            <person name="Syed K."/>
            <person name="Tsang A."/>
            <person name="Wiebenga A."/>
            <person name="Young D."/>
            <person name="Pisabarro A."/>
            <person name="Eastwood D.C."/>
            <person name="Martin F."/>
            <person name="Cullen D."/>
            <person name="Grigoriev I.V."/>
            <person name="Hibbett D.S."/>
        </authorList>
    </citation>
    <scope>NUCLEOTIDE SEQUENCE [LARGE SCALE GENOMIC DNA]</scope>
    <source>
        <strain evidence="4">RWD-64-598 SS2</strain>
    </source>
</reference>
<feature type="compositionally biased region" description="Basic and acidic residues" evidence="1">
    <location>
        <begin position="40"/>
        <end position="59"/>
    </location>
</feature>
<feature type="compositionally biased region" description="Low complexity" evidence="1">
    <location>
        <begin position="306"/>
        <end position="318"/>
    </location>
</feature>
<feature type="compositionally biased region" description="Low complexity" evidence="1">
    <location>
        <begin position="748"/>
        <end position="762"/>
    </location>
</feature>
<feature type="compositionally biased region" description="Low complexity" evidence="1">
    <location>
        <begin position="1"/>
        <end position="11"/>
    </location>
</feature>
<evidence type="ECO:0000256" key="2">
    <source>
        <dbReference type="SAM" id="Phobius"/>
    </source>
</evidence>
<feature type="region of interest" description="Disordered" evidence="1">
    <location>
        <begin position="825"/>
        <end position="874"/>
    </location>
</feature>
<feature type="region of interest" description="Disordered" evidence="1">
    <location>
        <begin position="742"/>
        <end position="778"/>
    </location>
</feature>
<feature type="region of interest" description="Disordered" evidence="1">
    <location>
        <begin position="494"/>
        <end position="568"/>
    </location>
</feature>
<feature type="region of interest" description="Disordered" evidence="1">
    <location>
        <begin position="298"/>
        <end position="318"/>
    </location>
</feature>
<keyword evidence="2" id="KW-0472">Membrane</keyword>
<feature type="region of interest" description="Disordered" evidence="1">
    <location>
        <begin position="673"/>
        <end position="703"/>
    </location>
</feature>
<dbReference type="KEGG" id="cput:CONPUDRAFT_166318"/>
<feature type="region of interest" description="Disordered" evidence="1">
    <location>
        <begin position="1"/>
        <end position="253"/>
    </location>
</feature>
<keyword evidence="2" id="KW-0812">Transmembrane</keyword>
<feature type="compositionally biased region" description="Basic and acidic residues" evidence="1">
    <location>
        <begin position="555"/>
        <end position="568"/>
    </location>
</feature>
<feature type="compositionally biased region" description="Gly residues" evidence="1">
    <location>
        <begin position="178"/>
        <end position="189"/>
    </location>
</feature>
<feature type="region of interest" description="Disordered" evidence="1">
    <location>
        <begin position="417"/>
        <end position="471"/>
    </location>
</feature>
<keyword evidence="4" id="KW-1185">Reference proteome</keyword>
<keyword evidence="2" id="KW-1133">Transmembrane helix</keyword>
<dbReference type="GeneID" id="19205517"/>
<feature type="transmembrane region" description="Helical" evidence="2">
    <location>
        <begin position="920"/>
        <end position="944"/>
    </location>
</feature>
<protein>
    <submittedName>
        <fullName evidence="3">Uncharacterized protein</fullName>
    </submittedName>
</protein>
<feature type="compositionally biased region" description="Basic and acidic residues" evidence="1">
    <location>
        <begin position="684"/>
        <end position="701"/>
    </location>
</feature>
<comment type="caution">
    <text evidence="3">The sequence shown here is derived from an EMBL/GenBank/DDBJ whole genome shotgun (WGS) entry which is preliminary data.</text>
</comment>
<evidence type="ECO:0000256" key="1">
    <source>
        <dbReference type="SAM" id="MobiDB-lite"/>
    </source>
</evidence>